<feature type="compositionally biased region" description="Low complexity" evidence="8">
    <location>
        <begin position="344"/>
        <end position="361"/>
    </location>
</feature>
<keyword evidence="6" id="KW-0597">Phosphoprotein</keyword>
<feature type="compositionally biased region" description="Basic and acidic residues" evidence="8">
    <location>
        <begin position="382"/>
        <end position="392"/>
    </location>
</feature>
<evidence type="ECO:0000259" key="9">
    <source>
        <dbReference type="PROSITE" id="PS50110"/>
    </source>
</evidence>
<accession>A0ABD3HY06</accession>
<evidence type="ECO:0000313" key="12">
    <source>
        <dbReference type="Proteomes" id="UP001633002"/>
    </source>
</evidence>
<gene>
    <name evidence="11" type="ORF">R1sor_009842</name>
</gene>
<feature type="compositionally biased region" description="Basic and acidic residues" evidence="8">
    <location>
        <begin position="152"/>
        <end position="164"/>
    </location>
</feature>
<keyword evidence="3" id="KW-0902">Two-component regulatory system</keyword>
<feature type="domain" description="Response regulatory" evidence="9">
    <location>
        <begin position="196"/>
        <end position="314"/>
    </location>
</feature>
<dbReference type="Proteomes" id="UP001633002">
    <property type="component" value="Unassembled WGS sequence"/>
</dbReference>
<feature type="compositionally biased region" description="Basic and acidic residues" evidence="8">
    <location>
        <begin position="715"/>
        <end position="727"/>
    </location>
</feature>
<feature type="compositionally biased region" description="Low complexity" evidence="8">
    <location>
        <begin position="166"/>
        <end position="178"/>
    </location>
</feature>
<comment type="subcellular location">
    <subcellularLocation>
        <location evidence="1 7">Nucleus</location>
    </subcellularLocation>
</comment>
<evidence type="ECO:0000256" key="7">
    <source>
        <dbReference type="PROSITE-ProRule" id="PRU00357"/>
    </source>
</evidence>
<dbReference type="GO" id="GO:0000160">
    <property type="term" value="P:phosphorelay signal transduction system"/>
    <property type="evidence" value="ECO:0007669"/>
    <property type="project" value="UniProtKB-KW"/>
</dbReference>
<dbReference type="InterPro" id="IPR010402">
    <property type="entry name" value="CCT_domain"/>
</dbReference>
<sequence length="998" mass="105769">MPADSSENETESRLNDHYSVRDTSQDGDPAEARKEGMEGGMIWEDDTRRERNRDAGAGKDEDLKNGFSGSSDLNVESKGSEKDVQKAADMELDAVVQGRDEKRKNRDGTSLTRVQSSDDERDEETEDDFEHGSGAVADVGSNRHPQQAHQSHPKEQSGKVDRPHNQQKQQEQQPLPQSAPLATAGWESFLPQKQLKVLLAEDDDSTRHVVGALLRNCSYEVTSAANGMQAWEMLEDSNNQFDLVLTDVVMPCLSGVGLLTKIMSREPGKRVPVIMMSSHDSLDIVFRCLSKGAADFLVKPVRKNELKNLWQHVWRCQSSSGSGSGSGGSGSGTGKATQPKSRVGSGNNSGSNDGSEDGSSGLNVRGGSDNGSGTQTVAVHVQTREKQKRDLEEGQATSLQKVSDEEMGQDLEMATRRPRSAELVQQSQQANQHNDNNALDRGSPSSSDRNDADQMEEGYNSGAANSGGSAKAIDLIGGIACLNNDDAKEGDDSDGVEGSDRDASNTPVMNDKYVSGSPLPTLELSLKRSRAPGEEDGDVEDKRVVRQSGGSAFSRYSTSGVIIQQHHPCGNPLGFGSYPMGTSYGLGTGKPGQSHLATPLDRCGSSMGSGEASTPLSGHPHLAQKSGTDVGSGVVGTSGQDGYVNSRQTKDESVSVSPVSGAGIPMSRPGVPPPGLLYEGVPAAYGPPMHPAFYTHPAAPPWATGQAHKGSNRGEVFDHPPFRDHGAHISHHHAHHHQPHHNGQHHHHHHHSSQVPQASLRSKPDDQTATNQGPGAPRCGSSNVAGSVPDANTGQSGSSNGYGSNGNGNGSVNGSASGSNNLSNQNGQSGVPLPASGNGGSGGNNGDSGSGNAITANAGIVDSEQNRFARREAALNKFRQKRKERCFEKKVRYQSRKRLAEQRPRVRGQFVRQAVYDVNIGESVDADLLPPLFVSAVCLGQVAVSLRYGGVLHYLCSAIITTSSADLAVSSAADITDFCQLNSSEAGRLKEVTAARLS</sequence>
<dbReference type="InterPro" id="IPR045279">
    <property type="entry name" value="ARR-like"/>
</dbReference>
<feature type="region of interest" description="Disordered" evidence="8">
    <location>
        <begin position="603"/>
        <end position="671"/>
    </location>
</feature>
<feature type="compositionally biased region" description="Gly residues" evidence="8">
    <location>
        <begin position="837"/>
        <end position="849"/>
    </location>
</feature>
<dbReference type="SUPFAM" id="SSF52172">
    <property type="entry name" value="CheY-like"/>
    <property type="match status" value="1"/>
</dbReference>
<name>A0ABD3HY06_9MARC</name>
<dbReference type="SMART" id="SM00448">
    <property type="entry name" value="REC"/>
    <property type="match status" value="1"/>
</dbReference>
<evidence type="ECO:0000256" key="6">
    <source>
        <dbReference type="PROSITE-ProRule" id="PRU00169"/>
    </source>
</evidence>
<evidence type="ECO:0000256" key="2">
    <source>
        <dbReference type="ARBA" id="ARBA00010330"/>
    </source>
</evidence>
<evidence type="ECO:0000256" key="4">
    <source>
        <dbReference type="ARBA" id="ARBA00023108"/>
    </source>
</evidence>
<keyword evidence="5 7" id="KW-0539">Nucleus</keyword>
<feature type="modified residue" description="4-aspartylphosphate" evidence="6">
    <location>
        <position position="247"/>
    </location>
</feature>
<organism evidence="11 12">
    <name type="scientific">Riccia sorocarpa</name>
    <dbReference type="NCBI Taxonomy" id="122646"/>
    <lineage>
        <taxon>Eukaryota</taxon>
        <taxon>Viridiplantae</taxon>
        <taxon>Streptophyta</taxon>
        <taxon>Embryophyta</taxon>
        <taxon>Marchantiophyta</taxon>
        <taxon>Marchantiopsida</taxon>
        <taxon>Marchantiidae</taxon>
        <taxon>Marchantiales</taxon>
        <taxon>Ricciaceae</taxon>
        <taxon>Riccia</taxon>
    </lineage>
</organism>
<evidence type="ECO:0000256" key="5">
    <source>
        <dbReference type="ARBA" id="ARBA00023242"/>
    </source>
</evidence>
<feature type="compositionally biased region" description="Basic and acidic residues" evidence="8">
    <location>
        <begin position="78"/>
        <end position="89"/>
    </location>
</feature>
<dbReference type="PROSITE" id="PS50110">
    <property type="entry name" value="RESPONSE_REGULATORY"/>
    <property type="match status" value="1"/>
</dbReference>
<dbReference type="InterPro" id="IPR001789">
    <property type="entry name" value="Sig_transdc_resp-reg_receiver"/>
</dbReference>
<evidence type="ECO:0000313" key="11">
    <source>
        <dbReference type="EMBL" id="KAL3695766.1"/>
    </source>
</evidence>
<reference evidence="11 12" key="1">
    <citation type="submission" date="2024-09" db="EMBL/GenBank/DDBJ databases">
        <title>Chromosome-scale assembly of Riccia sorocarpa.</title>
        <authorList>
            <person name="Paukszto L."/>
        </authorList>
    </citation>
    <scope>NUCLEOTIDE SEQUENCE [LARGE SCALE GENOMIC DNA]</scope>
    <source>
        <strain evidence="11">LP-2024</strain>
        <tissue evidence="11">Aerial parts of the thallus</tissue>
    </source>
</reference>
<feature type="compositionally biased region" description="Basic and acidic residues" evidence="8">
    <location>
        <begin position="10"/>
        <end position="37"/>
    </location>
</feature>
<evidence type="ECO:0000256" key="8">
    <source>
        <dbReference type="SAM" id="MobiDB-lite"/>
    </source>
</evidence>
<dbReference type="InterPro" id="IPR011006">
    <property type="entry name" value="CheY-like_superfamily"/>
</dbReference>
<feature type="domain" description="CCT" evidence="10">
    <location>
        <begin position="871"/>
        <end position="913"/>
    </location>
</feature>
<feature type="compositionally biased region" description="Low complexity" evidence="8">
    <location>
        <begin position="626"/>
        <end position="642"/>
    </location>
</feature>
<evidence type="ECO:0000256" key="3">
    <source>
        <dbReference type="ARBA" id="ARBA00023012"/>
    </source>
</evidence>
<dbReference type="PANTHER" id="PTHR43874:SF125">
    <property type="entry name" value="TWO-COMPONENT RESPONSE REGULATOR-LIKE APRR7"/>
    <property type="match status" value="1"/>
</dbReference>
<feature type="region of interest" description="Disordered" evidence="8">
    <location>
        <begin position="1"/>
        <end position="178"/>
    </location>
</feature>
<comment type="similarity">
    <text evidence="2">Belongs to the ARR-like family.</text>
</comment>
<dbReference type="PROSITE" id="PS51017">
    <property type="entry name" value="CCT"/>
    <property type="match status" value="1"/>
</dbReference>
<dbReference type="Pfam" id="PF00072">
    <property type="entry name" value="Response_reg"/>
    <property type="match status" value="1"/>
</dbReference>
<feature type="compositionally biased region" description="Polar residues" evidence="8">
    <location>
        <begin position="423"/>
        <end position="447"/>
    </location>
</feature>
<feature type="region of interest" description="Disordered" evidence="8">
    <location>
        <begin position="488"/>
        <end position="540"/>
    </location>
</feature>
<evidence type="ECO:0000259" key="10">
    <source>
        <dbReference type="PROSITE" id="PS51017"/>
    </source>
</evidence>
<feature type="compositionally biased region" description="Acidic residues" evidence="8">
    <location>
        <begin position="117"/>
        <end position="129"/>
    </location>
</feature>
<feature type="region of interest" description="Disordered" evidence="8">
    <location>
        <begin position="317"/>
        <end position="467"/>
    </location>
</feature>
<dbReference type="PANTHER" id="PTHR43874">
    <property type="entry name" value="TWO-COMPONENT RESPONSE REGULATOR"/>
    <property type="match status" value="1"/>
</dbReference>
<dbReference type="Gene3D" id="3.40.50.2300">
    <property type="match status" value="1"/>
</dbReference>
<feature type="compositionally biased region" description="Basic and acidic residues" evidence="8">
    <location>
        <begin position="98"/>
        <end position="107"/>
    </location>
</feature>
<feature type="compositionally biased region" description="Acidic residues" evidence="8">
    <location>
        <begin position="488"/>
        <end position="497"/>
    </location>
</feature>
<evidence type="ECO:0000256" key="1">
    <source>
        <dbReference type="ARBA" id="ARBA00004123"/>
    </source>
</evidence>
<feature type="compositionally biased region" description="Gly residues" evidence="8">
    <location>
        <begin position="322"/>
        <end position="333"/>
    </location>
</feature>
<feature type="compositionally biased region" description="Basic and acidic residues" evidence="8">
    <location>
        <begin position="45"/>
        <end position="64"/>
    </location>
</feature>
<feature type="compositionally biased region" description="Low complexity" evidence="8">
    <location>
        <begin position="812"/>
        <end position="830"/>
    </location>
</feature>
<proteinExistence type="inferred from homology"/>
<dbReference type="EMBL" id="JBJQOH010000002">
    <property type="protein sequence ID" value="KAL3695766.1"/>
    <property type="molecule type" value="Genomic_DNA"/>
</dbReference>
<feature type="compositionally biased region" description="Basic residues" evidence="8">
    <location>
        <begin position="728"/>
        <end position="752"/>
    </location>
</feature>
<feature type="compositionally biased region" description="Polar residues" evidence="8">
    <location>
        <begin position="606"/>
        <end position="616"/>
    </location>
</feature>
<dbReference type="GO" id="GO:0005634">
    <property type="term" value="C:nucleus"/>
    <property type="evidence" value="ECO:0007669"/>
    <property type="project" value="UniProtKB-SubCell"/>
</dbReference>
<dbReference type="GO" id="GO:0048511">
    <property type="term" value="P:rhythmic process"/>
    <property type="evidence" value="ECO:0007669"/>
    <property type="project" value="UniProtKB-KW"/>
</dbReference>
<comment type="caution">
    <text evidence="11">The sequence shown here is derived from an EMBL/GenBank/DDBJ whole genome shotgun (WGS) entry which is preliminary data.</text>
</comment>
<feature type="compositionally biased region" description="Low complexity" evidence="8">
    <location>
        <begin position="792"/>
        <end position="802"/>
    </location>
</feature>
<keyword evidence="12" id="KW-1185">Reference proteome</keyword>
<keyword evidence="4" id="KW-0090">Biological rhythms</keyword>
<dbReference type="Pfam" id="PF06203">
    <property type="entry name" value="CCT"/>
    <property type="match status" value="1"/>
</dbReference>
<dbReference type="AlphaFoldDB" id="A0ABD3HY06"/>
<feature type="region of interest" description="Disordered" evidence="8">
    <location>
        <begin position="703"/>
        <end position="855"/>
    </location>
</feature>
<protein>
    <submittedName>
        <fullName evidence="11">Uncharacterized protein</fullName>
    </submittedName>
</protein>